<dbReference type="AlphaFoldDB" id="H2ANK9"/>
<comment type="similarity">
    <text evidence="4">Belongs to the HRD1 family.</text>
</comment>
<evidence type="ECO:0000256" key="5">
    <source>
        <dbReference type="ARBA" id="ARBA00012483"/>
    </source>
</evidence>
<keyword evidence="20" id="KW-1185">Reference proteome</keyword>
<dbReference type="InterPro" id="IPR058051">
    <property type="entry name" value="Znf_RING_synoviolin"/>
</dbReference>
<dbReference type="EMBL" id="HE650821">
    <property type="protein sequence ID" value="CCF55959.1"/>
    <property type="molecule type" value="Genomic_DNA"/>
</dbReference>
<dbReference type="CDD" id="cd16479">
    <property type="entry name" value="RING-H2_synoviolin"/>
    <property type="match status" value="1"/>
</dbReference>
<protein>
    <recommendedName>
        <fullName evidence="5">RING-type E3 ubiquitin transferase</fullName>
        <ecNumber evidence="5">2.3.2.27</ecNumber>
    </recommendedName>
</protein>
<evidence type="ECO:0000256" key="1">
    <source>
        <dbReference type="ARBA" id="ARBA00000900"/>
    </source>
</evidence>
<feature type="transmembrane region" description="Helical" evidence="17">
    <location>
        <begin position="12"/>
        <end position="29"/>
    </location>
</feature>
<comment type="subcellular location">
    <subcellularLocation>
        <location evidence="2">Endoplasmic reticulum membrane</location>
        <topology evidence="2">Multi-pass membrane protein</topology>
    </subcellularLocation>
</comment>
<evidence type="ECO:0000256" key="4">
    <source>
        <dbReference type="ARBA" id="ARBA00010089"/>
    </source>
</evidence>
<dbReference type="GO" id="GO:0043161">
    <property type="term" value="P:proteasome-mediated ubiquitin-dependent protein catabolic process"/>
    <property type="evidence" value="ECO:0007669"/>
    <property type="project" value="TreeGrafter"/>
</dbReference>
<dbReference type="GO" id="GO:0031505">
    <property type="term" value="P:fungal-type cell wall organization"/>
    <property type="evidence" value="ECO:0007669"/>
    <property type="project" value="EnsemblFungi"/>
</dbReference>
<proteinExistence type="inferred from homology"/>
<evidence type="ECO:0000256" key="14">
    <source>
        <dbReference type="ARBA" id="ARBA00023136"/>
    </source>
</evidence>
<dbReference type="RefSeq" id="XP_003955094.1">
    <property type="nucleotide sequence ID" value="XM_003955045.1"/>
</dbReference>
<dbReference type="InParanoid" id="H2ANK9"/>
<dbReference type="Pfam" id="PF25563">
    <property type="entry name" value="TPR_SYVN1_N"/>
    <property type="match status" value="2"/>
</dbReference>
<dbReference type="OrthoDB" id="7759664at2759"/>
<evidence type="ECO:0000256" key="17">
    <source>
        <dbReference type="SAM" id="Phobius"/>
    </source>
</evidence>
<feature type="domain" description="RING-type" evidence="18">
    <location>
        <begin position="354"/>
        <end position="415"/>
    </location>
</feature>
<dbReference type="PANTHER" id="PTHR22763">
    <property type="entry name" value="RING ZINC FINGER PROTEIN"/>
    <property type="match status" value="1"/>
</dbReference>
<feature type="compositionally biased region" description="Low complexity" evidence="16">
    <location>
        <begin position="446"/>
        <end position="474"/>
    </location>
</feature>
<evidence type="ECO:0000256" key="11">
    <source>
        <dbReference type="ARBA" id="ARBA00022824"/>
    </source>
</evidence>
<feature type="transmembrane region" description="Helical" evidence="17">
    <location>
        <begin position="106"/>
        <end position="125"/>
    </location>
</feature>
<dbReference type="GO" id="GO:0070936">
    <property type="term" value="P:protein K48-linked ubiquitination"/>
    <property type="evidence" value="ECO:0007669"/>
    <property type="project" value="EnsemblFungi"/>
</dbReference>
<keyword evidence="6" id="KW-0808">Transferase</keyword>
<keyword evidence="10" id="KW-0833">Ubl conjugation pathway</keyword>
<evidence type="ECO:0000256" key="3">
    <source>
        <dbReference type="ARBA" id="ARBA00004906"/>
    </source>
</evidence>
<dbReference type="SUPFAM" id="SSF57850">
    <property type="entry name" value="RING/U-box"/>
    <property type="match status" value="1"/>
</dbReference>
<evidence type="ECO:0000313" key="19">
    <source>
        <dbReference type="EMBL" id="CCF55959.1"/>
    </source>
</evidence>
<evidence type="ECO:0000256" key="10">
    <source>
        <dbReference type="ARBA" id="ARBA00022786"/>
    </source>
</evidence>
<comment type="catalytic activity">
    <reaction evidence="1">
        <text>S-ubiquitinyl-[E2 ubiquitin-conjugating enzyme]-L-cysteine + [acceptor protein]-L-lysine = [E2 ubiquitin-conjugating enzyme]-L-cysteine + N(6)-ubiquitinyl-[acceptor protein]-L-lysine.</text>
        <dbReference type="EC" id="2.3.2.27"/>
    </reaction>
</comment>
<dbReference type="Proteomes" id="UP000005220">
    <property type="component" value="Chromosome 1"/>
</dbReference>
<feature type="transmembrane region" description="Helical" evidence="17">
    <location>
        <begin position="205"/>
        <end position="226"/>
    </location>
</feature>
<feature type="compositionally biased region" description="Polar residues" evidence="16">
    <location>
        <begin position="431"/>
        <end position="445"/>
    </location>
</feature>
<evidence type="ECO:0000256" key="15">
    <source>
        <dbReference type="PROSITE-ProRule" id="PRU00175"/>
    </source>
</evidence>
<dbReference type="GO" id="GO:0030970">
    <property type="term" value="P:retrograde protein transport, ER to cytosol"/>
    <property type="evidence" value="ECO:0007669"/>
    <property type="project" value="EnsemblFungi"/>
</dbReference>
<dbReference type="UniPathway" id="UPA00143"/>
<dbReference type="HOGENOM" id="CLU_026577_0_0_1"/>
<dbReference type="InterPro" id="IPR001841">
    <property type="entry name" value="Znf_RING"/>
</dbReference>
<evidence type="ECO:0000256" key="16">
    <source>
        <dbReference type="SAM" id="MobiDB-lite"/>
    </source>
</evidence>
<dbReference type="GO" id="GO:0042802">
    <property type="term" value="F:identical protein binding"/>
    <property type="evidence" value="ECO:0007669"/>
    <property type="project" value="EnsemblFungi"/>
</dbReference>
<dbReference type="Gene3D" id="3.30.40.10">
    <property type="entry name" value="Zinc/RING finger domain, C3HC4 (zinc finger)"/>
    <property type="match status" value="1"/>
</dbReference>
<feature type="transmembrane region" description="Helical" evidence="17">
    <location>
        <begin position="82"/>
        <end position="100"/>
    </location>
</feature>
<dbReference type="eggNOG" id="KOG0802">
    <property type="taxonomic scope" value="Eukaryota"/>
</dbReference>
<keyword evidence="12" id="KW-0862">Zinc</keyword>
<dbReference type="Pfam" id="PF13639">
    <property type="entry name" value="zf-RING_2"/>
    <property type="match status" value="1"/>
</dbReference>
<sequence>MIVQSRKQQLVIFSMIIYLLTIITIFTSYKSSKTFLQCTIKLTQGINVLILAIFTALNLFLLWEFLRWILFGELRLIEHEHIFERLPFTIINVLFMISIFNEYQFFNALVFALILSVLKVFHWILKDRLESLLQSINDATDLKNLIFSRYMLNLAIFSVLDFWICSNTYRAFRGYDNNNSTNNNQNADSSNLMNKNNLTPTNKKALFLLFGMEFFVLFLDLINLAMHTVLNFYEFYCSQRATAHHNVNAGTDEESEEEADGDDDDANFNGLEGKFMYEKLIDVSTKFFKTIVHIFVLIQTKLQIMVLKDVVWDCLTLYQDSISLWKIYKNNKQLDDKLPTLSVNDVENDNDNICIVCMDDLVPSLHGKEAVEMTQADIDSISKSKRPKKLPCGHMLHLSCLKNWMERSQTCPICRLPVFDENGNVKPFLHTTTNNNMQPNNDADVTSTTATNSRTDTSTPMTDVPTPTRTSASALTTSSIITQDFKNGITPIDSVEWYAFEIDSISDARNEVKFNVRNASSNNRSIPMKLLIERMEETAEGQIVIPDSAFSRE</sequence>
<keyword evidence="14 17" id="KW-0472">Membrane</keyword>
<dbReference type="STRING" id="1071382.H2ANK9"/>
<dbReference type="KEGG" id="kaf:KAFR_0A05240"/>
<feature type="transmembrane region" description="Helical" evidence="17">
    <location>
        <begin position="49"/>
        <end position="70"/>
    </location>
</feature>
<evidence type="ECO:0000256" key="12">
    <source>
        <dbReference type="ARBA" id="ARBA00022833"/>
    </source>
</evidence>
<evidence type="ECO:0000256" key="13">
    <source>
        <dbReference type="ARBA" id="ARBA00022989"/>
    </source>
</evidence>
<dbReference type="InterPro" id="IPR013083">
    <property type="entry name" value="Znf_RING/FYVE/PHD"/>
</dbReference>
<comment type="pathway">
    <text evidence="3">Protein modification; protein ubiquitination.</text>
</comment>
<dbReference type="InterPro" id="IPR057992">
    <property type="entry name" value="TPR_SYVN1_N"/>
</dbReference>
<keyword evidence="13 17" id="KW-1133">Transmembrane helix</keyword>
<dbReference type="SMART" id="SM00184">
    <property type="entry name" value="RING"/>
    <property type="match status" value="1"/>
</dbReference>
<evidence type="ECO:0000259" key="18">
    <source>
        <dbReference type="PROSITE" id="PS50089"/>
    </source>
</evidence>
<evidence type="ECO:0000256" key="7">
    <source>
        <dbReference type="ARBA" id="ARBA00022692"/>
    </source>
</evidence>
<feature type="region of interest" description="Disordered" evidence="16">
    <location>
        <begin position="431"/>
        <end position="474"/>
    </location>
</feature>
<dbReference type="FunCoup" id="H2ANK9">
    <property type="interactions" value="270"/>
</dbReference>
<feature type="transmembrane region" description="Helical" evidence="17">
    <location>
        <begin position="146"/>
        <end position="164"/>
    </location>
</feature>
<dbReference type="GO" id="GO:0000838">
    <property type="term" value="C:Hrd1p ubiquitin ligase ERAD-M complex"/>
    <property type="evidence" value="ECO:0007669"/>
    <property type="project" value="EnsemblFungi"/>
</dbReference>
<dbReference type="PANTHER" id="PTHR22763:SF184">
    <property type="entry name" value="E3 UBIQUITIN-PROTEIN LIGASE SYNOVIOLIN"/>
    <property type="match status" value="1"/>
</dbReference>
<dbReference type="EC" id="2.3.2.27" evidence="5"/>
<evidence type="ECO:0000256" key="9">
    <source>
        <dbReference type="ARBA" id="ARBA00022771"/>
    </source>
</evidence>
<dbReference type="GO" id="GO:0008270">
    <property type="term" value="F:zinc ion binding"/>
    <property type="evidence" value="ECO:0007669"/>
    <property type="project" value="UniProtKB-KW"/>
</dbReference>
<name>H2ANK9_KAZAF</name>
<dbReference type="GO" id="GO:0000839">
    <property type="term" value="C:Hrd1p ubiquitin ligase ERAD-L complex"/>
    <property type="evidence" value="ECO:0007669"/>
    <property type="project" value="EnsemblFungi"/>
</dbReference>
<organism evidence="19 20">
    <name type="scientific">Kazachstania africana (strain ATCC 22294 / BCRC 22015 / CBS 2517 / CECT 1963 / NBRC 1671 / NRRL Y-8276)</name>
    <name type="common">Yeast</name>
    <name type="synonym">Kluyveromyces africanus</name>
    <dbReference type="NCBI Taxonomy" id="1071382"/>
    <lineage>
        <taxon>Eukaryota</taxon>
        <taxon>Fungi</taxon>
        <taxon>Dikarya</taxon>
        <taxon>Ascomycota</taxon>
        <taxon>Saccharomycotina</taxon>
        <taxon>Saccharomycetes</taxon>
        <taxon>Saccharomycetales</taxon>
        <taxon>Saccharomycetaceae</taxon>
        <taxon>Kazachstania</taxon>
    </lineage>
</organism>
<dbReference type="PROSITE" id="PS50089">
    <property type="entry name" value="ZF_RING_2"/>
    <property type="match status" value="1"/>
</dbReference>
<evidence type="ECO:0000256" key="6">
    <source>
        <dbReference type="ARBA" id="ARBA00022679"/>
    </source>
</evidence>
<keyword evidence="7 17" id="KW-0812">Transmembrane</keyword>
<dbReference type="InterPro" id="IPR050731">
    <property type="entry name" value="HRD1_E3_ubiq-ligases"/>
</dbReference>
<dbReference type="GeneID" id="13886414"/>
<keyword evidence="8" id="KW-0479">Metal-binding</keyword>
<reference evidence="19 20" key="1">
    <citation type="journal article" date="2011" name="Proc. Natl. Acad. Sci. U.S.A.">
        <title>Evolutionary erosion of yeast sex chromosomes by mating-type switching accidents.</title>
        <authorList>
            <person name="Gordon J.L."/>
            <person name="Armisen D."/>
            <person name="Proux-Wera E."/>
            <person name="Oheigeartaigh S.S."/>
            <person name="Byrne K.P."/>
            <person name="Wolfe K.H."/>
        </authorList>
    </citation>
    <scope>NUCLEOTIDE SEQUENCE [LARGE SCALE GENOMIC DNA]</scope>
    <source>
        <strain evidence="20">ATCC 22294 / BCRC 22015 / CBS 2517 / CECT 1963 / NBRC 1671 / NRRL Y-8276</strain>
    </source>
</reference>
<evidence type="ECO:0000256" key="8">
    <source>
        <dbReference type="ARBA" id="ARBA00022723"/>
    </source>
</evidence>
<keyword evidence="11" id="KW-0256">Endoplasmic reticulum</keyword>
<dbReference type="GO" id="GO:0030968">
    <property type="term" value="P:endoplasmic reticulum unfolded protein response"/>
    <property type="evidence" value="ECO:0007669"/>
    <property type="project" value="EnsemblFungi"/>
</dbReference>
<dbReference type="GO" id="GO:0051865">
    <property type="term" value="P:protein autoubiquitination"/>
    <property type="evidence" value="ECO:0007669"/>
    <property type="project" value="EnsemblFungi"/>
</dbReference>
<keyword evidence="9 15" id="KW-0863">Zinc-finger</keyword>
<dbReference type="GO" id="GO:0061630">
    <property type="term" value="F:ubiquitin protein ligase activity"/>
    <property type="evidence" value="ECO:0007669"/>
    <property type="project" value="UniProtKB-EC"/>
</dbReference>
<evidence type="ECO:0000256" key="2">
    <source>
        <dbReference type="ARBA" id="ARBA00004477"/>
    </source>
</evidence>
<gene>
    <name evidence="19" type="primary">KAFR0A05240</name>
    <name evidence="19" type="ORF">KAFR_0A05240</name>
</gene>
<accession>H2ANK9</accession>
<evidence type="ECO:0000313" key="20">
    <source>
        <dbReference type="Proteomes" id="UP000005220"/>
    </source>
</evidence>